<proteinExistence type="inferred from homology"/>
<comment type="subunit">
    <text evidence="5">Homodimer and heterotetramer.</text>
</comment>
<reference evidence="9 10" key="1">
    <citation type="submission" date="2017-08" db="EMBL/GenBank/DDBJ databases">
        <title>Halovibrio sewagensis sp. nov., isolated from wastewater of high salinity.</title>
        <authorList>
            <person name="Dong X."/>
            <person name="Zhang G."/>
        </authorList>
    </citation>
    <scope>NUCLEOTIDE SEQUENCE [LARGE SCALE GENOMIC DNA]</scope>
    <source>
        <strain evidence="9 10">YL5-2</strain>
    </source>
</reference>
<accession>A0A2A2FB99</accession>
<evidence type="ECO:0000256" key="2">
    <source>
        <dbReference type="ARBA" id="ARBA00006484"/>
    </source>
</evidence>
<dbReference type="Pfam" id="PF00106">
    <property type="entry name" value="adh_short"/>
    <property type="match status" value="1"/>
</dbReference>
<evidence type="ECO:0000256" key="7">
    <source>
        <dbReference type="RuleBase" id="RU000363"/>
    </source>
</evidence>
<dbReference type="EC" id="1.1.1.313" evidence="6"/>
<dbReference type="InterPro" id="IPR020904">
    <property type="entry name" value="Sc_DH/Rdtase_CS"/>
</dbReference>
<evidence type="ECO:0000313" key="10">
    <source>
        <dbReference type="Proteomes" id="UP000218896"/>
    </source>
</evidence>
<dbReference type="InterPro" id="IPR002347">
    <property type="entry name" value="SDR_fam"/>
</dbReference>
<evidence type="ECO:0000256" key="6">
    <source>
        <dbReference type="ARBA" id="ARBA00066933"/>
    </source>
</evidence>
<dbReference type="InterPro" id="IPR036291">
    <property type="entry name" value="NAD(P)-bd_dom_sf"/>
</dbReference>
<dbReference type="Gene3D" id="3.40.50.720">
    <property type="entry name" value="NAD(P)-binding Rossmann-like Domain"/>
    <property type="match status" value="1"/>
</dbReference>
<evidence type="ECO:0000256" key="1">
    <source>
        <dbReference type="ARBA" id="ARBA00005177"/>
    </source>
</evidence>
<dbReference type="FunFam" id="3.40.50.720:FF:000047">
    <property type="entry name" value="NADP-dependent L-serine/L-allo-threonine dehydrogenase"/>
    <property type="match status" value="1"/>
</dbReference>
<sequence>MSDIMGKTVIITGASSGLGEATARMLADKGAKLMLAARREDRLRTLTDSINASGGEASYQVADVTDRNAMQALADRTRETYGRIDVLIANAGLMQLAPLDRLKVDEWDAMIDINIKGVLYGLAAVLPTMREQQSGHIINLSSVAGHTVFPGAAVYSATKYAVKALSEGIRQESNGEIRATNISPGAVETELTDHITDPGAQEAANELYSVAIGSDAIARAITYAIEQPGDVDVNELIIRPTQQQL</sequence>
<dbReference type="EMBL" id="NSKD01000001">
    <property type="protein sequence ID" value="PAU81875.1"/>
    <property type="molecule type" value="Genomic_DNA"/>
</dbReference>
<comment type="caution">
    <text evidence="9">The sequence shown here is derived from an EMBL/GenBank/DDBJ whole genome shotgun (WGS) entry which is preliminary data.</text>
</comment>
<keyword evidence="3" id="KW-0560">Oxidoreductase</keyword>
<dbReference type="InterPro" id="IPR057326">
    <property type="entry name" value="KR_dom"/>
</dbReference>
<comment type="similarity">
    <text evidence="2 7">Belongs to the short-chain dehydrogenases/reductases (SDR) family.</text>
</comment>
<evidence type="ECO:0000256" key="5">
    <source>
        <dbReference type="ARBA" id="ARBA00063095"/>
    </source>
</evidence>
<evidence type="ECO:0000256" key="3">
    <source>
        <dbReference type="ARBA" id="ARBA00023002"/>
    </source>
</evidence>
<comment type="pathway">
    <text evidence="1">Organosulfur degradation.</text>
</comment>
<organism evidence="9 10">
    <name type="scientific">Halovibrio salipaludis</name>
    <dbReference type="NCBI Taxonomy" id="2032626"/>
    <lineage>
        <taxon>Bacteria</taxon>
        <taxon>Pseudomonadati</taxon>
        <taxon>Pseudomonadota</taxon>
        <taxon>Gammaproteobacteria</taxon>
        <taxon>Oceanospirillales</taxon>
        <taxon>Halomonadaceae</taxon>
        <taxon>Halovibrio</taxon>
    </lineage>
</organism>
<dbReference type="PRINTS" id="PR00080">
    <property type="entry name" value="SDRFAMILY"/>
</dbReference>
<dbReference type="SUPFAM" id="SSF51735">
    <property type="entry name" value="NAD(P)-binding Rossmann-fold domains"/>
    <property type="match status" value="1"/>
</dbReference>
<dbReference type="PANTHER" id="PTHR43115">
    <property type="entry name" value="DEHYDROGENASE/REDUCTASE SDR FAMILY MEMBER 11"/>
    <property type="match status" value="1"/>
</dbReference>
<name>A0A2A2FB99_9GAMM</name>
<feature type="domain" description="Ketoreductase" evidence="8">
    <location>
        <begin position="7"/>
        <end position="172"/>
    </location>
</feature>
<gene>
    <name evidence="9" type="ORF">CK501_01610</name>
</gene>
<evidence type="ECO:0000256" key="4">
    <source>
        <dbReference type="ARBA" id="ARBA00052263"/>
    </source>
</evidence>
<dbReference type="PRINTS" id="PR00081">
    <property type="entry name" value="GDHRDH"/>
</dbReference>
<dbReference type="OrthoDB" id="9810734at2"/>
<protein>
    <recommendedName>
        <fullName evidence="6">sulfoacetaldehyde reductase (NADPH)</fullName>
        <ecNumber evidence="6">1.1.1.313</ecNumber>
    </recommendedName>
</protein>
<dbReference type="PANTHER" id="PTHR43115:SF4">
    <property type="entry name" value="DEHYDROGENASE_REDUCTASE SDR FAMILY MEMBER 11"/>
    <property type="match status" value="1"/>
</dbReference>
<dbReference type="PROSITE" id="PS00061">
    <property type="entry name" value="ADH_SHORT"/>
    <property type="match status" value="1"/>
</dbReference>
<evidence type="ECO:0000313" key="9">
    <source>
        <dbReference type="EMBL" id="PAU81875.1"/>
    </source>
</evidence>
<keyword evidence="10" id="KW-1185">Reference proteome</keyword>
<dbReference type="Proteomes" id="UP000218896">
    <property type="component" value="Unassembled WGS sequence"/>
</dbReference>
<dbReference type="AlphaFoldDB" id="A0A2A2FB99"/>
<evidence type="ECO:0000259" key="8">
    <source>
        <dbReference type="SMART" id="SM00822"/>
    </source>
</evidence>
<dbReference type="SMART" id="SM00822">
    <property type="entry name" value="PKS_KR"/>
    <property type="match status" value="1"/>
</dbReference>
<comment type="catalytic activity">
    <reaction evidence="4">
        <text>2-hydroxyethane-1-sulfonate + NADP(+) = sulfoacetaldehyde + NADPH + H(+)</text>
        <dbReference type="Rhea" id="RHEA:29591"/>
        <dbReference type="ChEBI" id="CHEBI:15378"/>
        <dbReference type="ChEBI" id="CHEBI:57783"/>
        <dbReference type="ChEBI" id="CHEBI:58246"/>
        <dbReference type="ChEBI" id="CHEBI:58349"/>
        <dbReference type="ChEBI" id="CHEBI:61904"/>
        <dbReference type="EC" id="1.1.1.313"/>
    </reaction>
</comment>
<dbReference type="RefSeq" id="WP_095615975.1">
    <property type="nucleotide sequence ID" value="NZ_NSKD01000001.1"/>
</dbReference>
<dbReference type="GO" id="GO:0016616">
    <property type="term" value="F:oxidoreductase activity, acting on the CH-OH group of donors, NAD or NADP as acceptor"/>
    <property type="evidence" value="ECO:0007669"/>
    <property type="project" value="UniProtKB-ARBA"/>
</dbReference>